<evidence type="ECO:0000313" key="2">
    <source>
        <dbReference type="Proteomes" id="UP000541352"/>
    </source>
</evidence>
<reference evidence="1 2" key="1">
    <citation type="submission" date="2020-08" db="EMBL/GenBank/DDBJ databases">
        <title>Genomic Encyclopedia of Type Strains, Phase IV (KMG-IV): sequencing the most valuable type-strain genomes for metagenomic binning, comparative biology and taxonomic classification.</title>
        <authorList>
            <person name="Goeker M."/>
        </authorList>
    </citation>
    <scope>NUCLEOTIDE SEQUENCE [LARGE SCALE GENOMIC DNA]</scope>
    <source>
        <strain evidence="1 2">DSM 17976</strain>
    </source>
</reference>
<name>A0A7W5ZHG4_9BACT</name>
<organism evidence="1 2">
    <name type="scientific">Runella defluvii</name>
    <dbReference type="NCBI Taxonomy" id="370973"/>
    <lineage>
        <taxon>Bacteria</taxon>
        <taxon>Pseudomonadati</taxon>
        <taxon>Bacteroidota</taxon>
        <taxon>Cytophagia</taxon>
        <taxon>Cytophagales</taxon>
        <taxon>Spirosomataceae</taxon>
        <taxon>Runella</taxon>
    </lineage>
</organism>
<dbReference type="RefSeq" id="WP_183971732.1">
    <property type="nucleotide sequence ID" value="NZ_JACIBY010000001.1"/>
</dbReference>
<protein>
    <submittedName>
        <fullName evidence="1">Transposase</fullName>
    </submittedName>
</protein>
<comment type="caution">
    <text evidence="1">The sequence shown here is derived from an EMBL/GenBank/DDBJ whole genome shotgun (WGS) entry which is preliminary data.</text>
</comment>
<sequence>METKKHKPATRIELAKRYGVSLETLKKWLSKIPELDIQVNARVLTPKQVSVIIEHLGEPFED</sequence>
<dbReference type="AlphaFoldDB" id="A0A7W5ZHG4"/>
<accession>A0A7W5ZHG4</accession>
<dbReference type="EMBL" id="JACIBY010000001">
    <property type="protein sequence ID" value="MBB3836994.1"/>
    <property type="molecule type" value="Genomic_DNA"/>
</dbReference>
<proteinExistence type="predicted"/>
<evidence type="ECO:0000313" key="1">
    <source>
        <dbReference type="EMBL" id="MBB3836994.1"/>
    </source>
</evidence>
<dbReference type="Proteomes" id="UP000541352">
    <property type="component" value="Unassembled WGS sequence"/>
</dbReference>
<keyword evidence="2" id="KW-1185">Reference proteome</keyword>
<gene>
    <name evidence="1" type="ORF">FHS57_000976</name>
</gene>